<dbReference type="PROSITE" id="PS00211">
    <property type="entry name" value="ABC_TRANSPORTER_1"/>
    <property type="match status" value="1"/>
</dbReference>
<reference evidence="9 10" key="1">
    <citation type="submission" date="2018-12" db="EMBL/GenBank/DDBJ databases">
        <authorList>
            <consortium name="Pathogen Informatics"/>
        </authorList>
    </citation>
    <scope>NUCLEOTIDE SEQUENCE [LARGE SCALE GENOMIC DNA]</scope>
    <source>
        <strain evidence="9 10">NCTC11636</strain>
    </source>
</reference>
<dbReference type="InterPro" id="IPR050388">
    <property type="entry name" value="ABC_Ni/Peptide_Import"/>
</dbReference>
<dbReference type="EMBL" id="LR134350">
    <property type="protein sequence ID" value="VEG29786.1"/>
    <property type="molecule type" value="Genomic_DNA"/>
</dbReference>
<organism evidence="9 10">
    <name type="scientific">Actinomyces howellii</name>
    <dbReference type="NCBI Taxonomy" id="52771"/>
    <lineage>
        <taxon>Bacteria</taxon>
        <taxon>Bacillati</taxon>
        <taxon>Actinomycetota</taxon>
        <taxon>Actinomycetes</taxon>
        <taxon>Actinomycetales</taxon>
        <taxon>Actinomycetaceae</taxon>
        <taxon>Actinomyces</taxon>
    </lineage>
</organism>
<keyword evidence="3" id="KW-0813">Transport</keyword>
<dbReference type="KEGG" id="ahw:NCTC11636_02255"/>
<dbReference type="PANTHER" id="PTHR43297:SF2">
    <property type="entry name" value="DIPEPTIDE TRANSPORT ATP-BINDING PROTEIN DPPD"/>
    <property type="match status" value="1"/>
</dbReference>
<dbReference type="InterPro" id="IPR003439">
    <property type="entry name" value="ABC_transporter-like_ATP-bd"/>
</dbReference>
<dbReference type="SMART" id="SM00382">
    <property type="entry name" value="AAA"/>
    <property type="match status" value="1"/>
</dbReference>
<evidence type="ECO:0000256" key="5">
    <source>
        <dbReference type="ARBA" id="ARBA00022741"/>
    </source>
</evidence>
<name>A0A3S4RY07_9ACTO</name>
<evidence type="ECO:0000313" key="9">
    <source>
        <dbReference type="EMBL" id="VEG29786.1"/>
    </source>
</evidence>
<evidence type="ECO:0000256" key="1">
    <source>
        <dbReference type="ARBA" id="ARBA00004202"/>
    </source>
</evidence>
<evidence type="ECO:0000259" key="8">
    <source>
        <dbReference type="PROSITE" id="PS50893"/>
    </source>
</evidence>
<keyword evidence="6 9" id="KW-0067">ATP-binding</keyword>
<dbReference type="SUPFAM" id="SSF52540">
    <property type="entry name" value="P-loop containing nucleoside triphosphate hydrolases"/>
    <property type="match status" value="1"/>
</dbReference>
<evidence type="ECO:0000256" key="4">
    <source>
        <dbReference type="ARBA" id="ARBA00022475"/>
    </source>
</evidence>
<evidence type="ECO:0000256" key="6">
    <source>
        <dbReference type="ARBA" id="ARBA00022840"/>
    </source>
</evidence>
<dbReference type="CDD" id="cd03257">
    <property type="entry name" value="ABC_NikE_OppD_transporters"/>
    <property type="match status" value="1"/>
</dbReference>
<dbReference type="GO" id="GO:0005886">
    <property type="term" value="C:plasma membrane"/>
    <property type="evidence" value="ECO:0007669"/>
    <property type="project" value="UniProtKB-SubCell"/>
</dbReference>
<protein>
    <submittedName>
        <fullName evidence="9">Glutathione import ATP-binding protein GsiA</fullName>
        <ecNumber evidence="9">3.6.3.-</ecNumber>
    </submittedName>
</protein>
<keyword evidence="5" id="KW-0547">Nucleotide-binding</keyword>
<dbReference type="AlphaFoldDB" id="A0A3S4RY07"/>
<dbReference type="InterPro" id="IPR017871">
    <property type="entry name" value="ABC_transporter-like_CS"/>
</dbReference>
<comment type="subcellular location">
    <subcellularLocation>
        <location evidence="1">Cell membrane</location>
        <topology evidence="1">Peripheral membrane protein</topology>
    </subcellularLocation>
</comment>
<evidence type="ECO:0000256" key="7">
    <source>
        <dbReference type="ARBA" id="ARBA00023136"/>
    </source>
</evidence>
<dbReference type="Pfam" id="PF00005">
    <property type="entry name" value="ABC_tran"/>
    <property type="match status" value="1"/>
</dbReference>
<dbReference type="InterPro" id="IPR003593">
    <property type="entry name" value="AAA+_ATPase"/>
</dbReference>
<gene>
    <name evidence="9" type="primary">gsiA_3</name>
    <name evidence="9" type="ORF">NCTC11636_02255</name>
</gene>
<keyword evidence="4" id="KW-1003">Cell membrane</keyword>
<evidence type="ECO:0000256" key="2">
    <source>
        <dbReference type="ARBA" id="ARBA00005417"/>
    </source>
</evidence>
<dbReference type="Proteomes" id="UP000266895">
    <property type="component" value="Chromosome"/>
</dbReference>
<dbReference type="InterPro" id="IPR027417">
    <property type="entry name" value="P-loop_NTPase"/>
</dbReference>
<dbReference type="GO" id="GO:0005524">
    <property type="term" value="F:ATP binding"/>
    <property type="evidence" value="ECO:0007669"/>
    <property type="project" value="UniProtKB-KW"/>
</dbReference>
<dbReference type="PROSITE" id="PS50893">
    <property type="entry name" value="ABC_TRANSPORTER_2"/>
    <property type="match status" value="1"/>
</dbReference>
<evidence type="ECO:0000313" key="10">
    <source>
        <dbReference type="Proteomes" id="UP000266895"/>
    </source>
</evidence>
<dbReference type="PANTHER" id="PTHR43297">
    <property type="entry name" value="OLIGOPEPTIDE TRANSPORT ATP-BINDING PROTEIN APPD"/>
    <property type="match status" value="1"/>
</dbReference>
<dbReference type="EC" id="3.6.3.-" evidence="9"/>
<accession>A0A3S4RY07</accession>
<comment type="similarity">
    <text evidence="2">Belongs to the ABC transporter superfamily.</text>
</comment>
<keyword evidence="7" id="KW-0472">Membrane</keyword>
<feature type="domain" description="ABC transporter" evidence="8">
    <location>
        <begin position="20"/>
        <end position="282"/>
    </location>
</feature>
<evidence type="ECO:0000256" key="3">
    <source>
        <dbReference type="ARBA" id="ARBA00022448"/>
    </source>
</evidence>
<sequence length="283" mass="30080">MTPRPVPGHGADSDAPLLDVRELEVAFRSSTGTVQAVRQANLTVYPGQSVAIVGESGSGKSTLAHAVIGLLPGTGRVTGGQILFEGEDIAHASASRLRRLRGSEIGLVPQDPMSNLNPVWSIGFQVKEALRANGLAGVADDRLAALAAEDGTQTSETGRIDVNEQVALLLQDAGLPDGARRARQYPHEFSGGMRQRALIAIGLAARPRLLIADEPTSALDVTVQRRILDHLGRLTRELGTATLFITHDLGLAAERAEHIVVMHRGRVVESGPSLEVLQGGFRW</sequence>
<keyword evidence="9" id="KW-0378">Hydrolase</keyword>
<dbReference type="Gene3D" id="3.40.50.300">
    <property type="entry name" value="P-loop containing nucleotide triphosphate hydrolases"/>
    <property type="match status" value="1"/>
</dbReference>
<dbReference type="GO" id="GO:0016887">
    <property type="term" value="F:ATP hydrolysis activity"/>
    <property type="evidence" value="ECO:0007669"/>
    <property type="project" value="InterPro"/>
</dbReference>
<keyword evidence="10" id="KW-1185">Reference proteome</keyword>
<proteinExistence type="inferred from homology"/>